<comment type="cofactor">
    <cofactor evidence="12">
        <name>pyridoxal 5'-phosphate</name>
        <dbReference type="ChEBI" id="CHEBI:597326"/>
    </cofactor>
    <text evidence="12">Binds 1 pyridoxal phosphate per subunit.</text>
</comment>
<comment type="caution">
    <text evidence="12">Lacks conserved residue(s) required for the propagation of feature annotation.</text>
</comment>
<keyword evidence="12" id="KW-0963">Cytoplasm</keyword>
<dbReference type="PROSITE" id="PS00595">
    <property type="entry name" value="AA_TRANSFER_CLASS_5"/>
    <property type="match status" value="1"/>
</dbReference>
<feature type="binding site" evidence="12">
    <location>
        <position position="197"/>
    </location>
    <ligand>
        <name>pyridoxal 5'-phosphate</name>
        <dbReference type="ChEBI" id="CHEBI:597326"/>
    </ligand>
</feature>
<dbReference type="GO" id="GO:0030170">
    <property type="term" value="F:pyridoxal phosphate binding"/>
    <property type="evidence" value="ECO:0007669"/>
    <property type="project" value="UniProtKB-UniRule"/>
</dbReference>
<feature type="binding site" evidence="12">
    <location>
        <position position="102"/>
    </location>
    <ligand>
        <name>pyridoxal 5'-phosphate</name>
        <dbReference type="ChEBI" id="CHEBI:597326"/>
    </ligand>
</feature>
<dbReference type="FunFam" id="3.40.640.10:FF:000010">
    <property type="entry name" value="Phosphoserine aminotransferase"/>
    <property type="match status" value="1"/>
</dbReference>
<keyword evidence="4 12" id="KW-0032">Aminotransferase</keyword>
<dbReference type="InterPro" id="IPR022278">
    <property type="entry name" value="Pser_aminoTfrase"/>
</dbReference>
<evidence type="ECO:0000313" key="15">
    <source>
        <dbReference type="EMBL" id="AMA65125.1"/>
    </source>
</evidence>
<organism evidence="15 16">
    <name type="scientific">Candidatus Arsenophonus lipoptenae</name>
    <dbReference type="NCBI Taxonomy" id="634113"/>
    <lineage>
        <taxon>Bacteria</taxon>
        <taxon>Pseudomonadati</taxon>
        <taxon>Pseudomonadota</taxon>
        <taxon>Gammaproteobacteria</taxon>
        <taxon>Enterobacterales</taxon>
        <taxon>Morganellaceae</taxon>
        <taxon>Arsenophonus</taxon>
    </lineage>
</organism>
<dbReference type="Gene3D" id="3.40.640.10">
    <property type="entry name" value="Type I PLP-dependent aspartate aminotransferase-like (Major domain)"/>
    <property type="match status" value="1"/>
</dbReference>
<dbReference type="RefSeq" id="WP_066283881.1">
    <property type="nucleotide sequence ID" value="NZ_CP013920.1"/>
</dbReference>
<feature type="binding site" evidence="12">
    <location>
        <position position="174"/>
    </location>
    <ligand>
        <name>pyridoxal 5'-phosphate</name>
        <dbReference type="ChEBI" id="CHEBI:597326"/>
    </ligand>
</feature>
<name>A0A0X9VJE4_9GAMM</name>
<comment type="similarity">
    <text evidence="3 12">Belongs to the class-V pyridoxal-phosphate-dependent aminotransferase family. SerC subfamily.</text>
</comment>
<comment type="subunit">
    <text evidence="12">Homodimer.</text>
</comment>
<feature type="binding site" evidence="12">
    <location>
        <position position="42"/>
    </location>
    <ligand>
        <name>L-glutamate</name>
        <dbReference type="ChEBI" id="CHEBI:29985"/>
    </ligand>
</feature>
<dbReference type="STRING" id="634113.AUT07_00571"/>
<feature type="binding site" evidence="12">
    <location>
        <begin position="242"/>
        <end position="243"/>
    </location>
    <ligand>
        <name>pyridoxal 5'-phosphate</name>
        <dbReference type="ChEBI" id="CHEBI:597326"/>
    </ligand>
</feature>
<dbReference type="PIRSF" id="PIRSF000525">
    <property type="entry name" value="SerC"/>
    <property type="match status" value="1"/>
</dbReference>
<protein>
    <recommendedName>
        <fullName evidence="12">Phosphoserine aminotransferase</fullName>
        <ecNumber evidence="12">2.6.1.52</ecNumber>
    </recommendedName>
    <alternativeName>
        <fullName evidence="12">Phosphohydroxythreonine aminotransferase</fullName>
        <shortName evidence="12">PSAT</shortName>
    </alternativeName>
</protein>
<evidence type="ECO:0000256" key="5">
    <source>
        <dbReference type="ARBA" id="ARBA00022605"/>
    </source>
</evidence>
<dbReference type="Pfam" id="PF00266">
    <property type="entry name" value="Aminotran_5"/>
    <property type="match status" value="1"/>
</dbReference>
<feature type="binding site" evidence="12">
    <location>
        <position position="153"/>
    </location>
    <ligand>
        <name>pyridoxal 5'-phosphate</name>
        <dbReference type="ChEBI" id="CHEBI:597326"/>
    </ligand>
</feature>
<dbReference type="GO" id="GO:0008615">
    <property type="term" value="P:pyridoxine biosynthetic process"/>
    <property type="evidence" value="ECO:0007669"/>
    <property type="project" value="UniProtKB-UniRule"/>
</dbReference>
<dbReference type="InterPro" id="IPR015422">
    <property type="entry name" value="PyrdxlP-dep_Trfase_small"/>
</dbReference>
<proteinExistence type="inferred from homology"/>
<dbReference type="InterPro" id="IPR015424">
    <property type="entry name" value="PyrdxlP-dep_Trfase"/>
</dbReference>
<keyword evidence="5 12" id="KW-0028">Amino-acid biosynthesis</keyword>
<evidence type="ECO:0000256" key="6">
    <source>
        <dbReference type="ARBA" id="ARBA00022679"/>
    </source>
</evidence>
<dbReference type="InterPro" id="IPR015421">
    <property type="entry name" value="PyrdxlP-dep_Trfase_major"/>
</dbReference>
<evidence type="ECO:0000256" key="11">
    <source>
        <dbReference type="ARBA" id="ARBA00049007"/>
    </source>
</evidence>
<dbReference type="InterPro" id="IPR000192">
    <property type="entry name" value="Aminotrans_V_dom"/>
</dbReference>
<gene>
    <name evidence="12 15" type="primary">serC</name>
    <name evidence="15" type="ORF">AUT07_00571</name>
</gene>
<dbReference type="GO" id="GO:0004648">
    <property type="term" value="F:O-phospho-L-serine:2-oxoglutarate aminotransferase activity"/>
    <property type="evidence" value="ECO:0007669"/>
    <property type="project" value="UniProtKB-UniRule"/>
</dbReference>
<evidence type="ECO:0000256" key="3">
    <source>
        <dbReference type="ARBA" id="ARBA00006904"/>
    </source>
</evidence>
<keyword evidence="8 12" id="KW-0664">Pyridoxine biosynthesis</keyword>
<evidence type="ECO:0000259" key="14">
    <source>
        <dbReference type="Pfam" id="PF00266"/>
    </source>
</evidence>
<evidence type="ECO:0000256" key="2">
    <source>
        <dbReference type="ARBA" id="ARBA00005099"/>
    </source>
</evidence>
<dbReference type="UniPathway" id="UPA00244">
    <property type="reaction ID" value="UER00311"/>
</dbReference>
<feature type="binding site" evidence="12">
    <location>
        <begin position="76"/>
        <end position="77"/>
    </location>
    <ligand>
        <name>pyridoxal 5'-phosphate</name>
        <dbReference type="ChEBI" id="CHEBI:597326"/>
    </ligand>
</feature>
<feature type="domain" description="Aminotransferase class V" evidence="14">
    <location>
        <begin position="4"/>
        <end position="353"/>
    </location>
</feature>
<dbReference type="OrthoDB" id="9809412at2"/>
<dbReference type="PANTHER" id="PTHR43247">
    <property type="entry name" value="PHOSPHOSERINE AMINOTRANSFERASE"/>
    <property type="match status" value="1"/>
</dbReference>
<comment type="pathway">
    <text evidence="2 12 13">Amino-acid biosynthesis; L-serine biosynthesis; L-serine from 3-phospho-D-glycerate: step 2/3.</text>
</comment>
<dbReference type="PANTHER" id="PTHR43247:SF1">
    <property type="entry name" value="PHOSPHOSERINE AMINOTRANSFERASE"/>
    <property type="match status" value="1"/>
</dbReference>
<comment type="subcellular location">
    <subcellularLocation>
        <location evidence="12">Cytoplasm</location>
    </subcellularLocation>
</comment>
<dbReference type="EC" id="2.6.1.52" evidence="12"/>
<dbReference type="NCBIfam" id="TIGR01364">
    <property type="entry name" value="serC_1"/>
    <property type="match status" value="1"/>
</dbReference>
<keyword evidence="6 12" id="KW-0808">Transferase</keyword>
<dbReference type="GO" id="GO:0006564">
    <property type="term" value="P:L-serine biosynthetic process"/>
    <property type="evidence" value="ECO:0007669"/>
    <property type="project" value="UniProtKB-UniRule"/>
</dbReference>
<sequence length="365" mass="41441">MNQIYNFSAGPAMLPKEVLIKAKKEFCDWNGMGVSIMEISHRSEAFIEVVKQAEENLRELLKIPDNYKILFCHGGARGQFAALPLNLFNPNETVDYVISGYWSKSAAHEALKYCIVNKINILIEKSEHLSVQPINQWSLTNNSKYIHYCPNETIDGIAINSLPNFSNNKIVLADYSSAILSAPLDVNRFGVIYAGTQKNIGPSGITLVIIRNDLLYCEKANRKIIPSILNYNILDKNHSMYNTPSTFAWYLSGMVFKWLKKQGGLLEMKKRNQEKSKLLYDTIDNSSLYINKINPINRSSINIPFKIKKSNLDKIFIKSAEQKGLLFLKGHHSTGGLRASIYNAMPIDGVKKLINFMKDFEYQNK</sequence>
<evidence type="ECO:0000256" key="13">
    <source>
        <dbReference type="RuleBase" id="RU004505"/>
    </source>
</evidence>
<keyword evidence="16" id="KW-1185">Reference proteome</keyword>
<evidence type="ECO:0000256" key="1">
    <source>
        <dbReference type="ARBA" id="ARBA00004915"/>
    </source>
</evidence>
<evidence type="ECO:0000256" key="4">
    <source>
        <dbReference type="ARBA" id="ARBA00022576"/>
    </source>
</evidence>
<evidence type="ECO:0000256" key="9">
    <source>
        <dbReference type="ARBA" id="ARBA00023299"/>
    </source>
</evidence>
<keyword evidence="7 12" id="KW-0663">Pyridoxal phosphate</keyword>
<evidence type="ECO:0000256" key="7">
    <source>
        <dbReference type="ARBA" id="ARBA00022898"/>
    </source>
</evidence>
<keyword evidence="9 12" id="KW-0718">Serine biosynthesis</keyword>
<reference evidence="15 16" key="1">
    <citation type="submission" date="2016-01" db="EMBL/GenBank/DDBJ databases">
        <title>Genome sequence of Ca. Arsenophonus lipopteni, the exclusive symbiont of a blood sucking fly Lipoptena cervi (Diptera: Hippoboscidae).</title>
        <authorList>
            <person name="Novakova E."/>
            <person name="Hypsa V."/>
            <person name="Nguyen P."/>
            <person name="Husnik F."/>
            <person name="Darby A.C."/>
        </authorList>
    </citation>
    <scope>NUCLEOTIDE SEQUENCE [LARGE SCALE GENOMIC DNA]</scope>
    <source>
        <strain evidence="15 16">CB</strain>
    </source>
</reference>
<dbReference type="NCBIfam" id="NF003764">
    <property type="entry name" value="PRK05355.1"/>
    <property type="match status" value="1"/>
</dbReference>
<dbReference type="Gene3D" id="3.90.1150.10">
    <property type="entry name" value="Aspartate Aminotransferase, domain 1"/>
    <property type="match status" value="1"/>
</dbReference>
<dbReference type="UniPathway" id="UPA00135">
    <property type="reaction ID" value="UER00197"/>
</dbReference>
<dbReference type="PATRIC" id="fig|634113.3.peg.538"/>
<comment type="function">
    <text evidence="12">Catalyzes the reversible conversion of 3-phosphohydroxypyruvate to phosphoserine and of 3-hydroxy-2-oxo-4-phosphonooxybutanoate to phosphohydroxythreonine.</text>
</comment>
<dbReference type="HAMAP" id="MF_00160">
    <property type="entry name" value="SerC_aminotrans_5"/>
    <property type="match status" value="1"/>
</dbReference>
<feature type="modified residue" description="N6-(pyridoxal phosphate)lysine" evidence="12">
    <location>
        <position position="198"/>
    </location>
</feature>
<evidence type="ECO:0000256" key="12">
    <source>
        <dbReference type="HAMAP-Rule" id="MF_00160"/>
    </source>
</evidence>
<comment type="pathway">
    <text evidence="1 12">Cofactor biosynthesis; pyridoxine 5'-phosphate biosynthesis; pyridoxine 5'-phosphate from D-erythrose 4-phosphate: step 3/5.</text>
</comment>
<dbReference type="InterPro" id="IPR020578">
    <property type="entry name" value="Aminotrans_V_PyrdxlP_BS"/>
</dbReference>
<evidence type="ECO:0000256" key="10">
    <source>
        <dbReference type="ARBA" id="ARBA00047630"/>
    </source>
</evidence>
<evidence type="ECO:0000313" key="16">
    <source>
        <dbReference type="Proteomes" id="UP000069926"/>
    </source>
</evidence>
<dbReference type="GO" id="GO:0005737">
    <property type="term" value="C:cytoplasm"/>
    <property type="evidence" value="ECO:0007669"/>
    <property type="project" value="UniProtKB-SubCell"/>
</dbReference>
<accession>A0A0X9VJE4</accession>
<dbReference type="Proteomes" id="UP000069926">
    <property type="component" value="Chromosome"/>
</dbReference>
<comment type="catalytic activity">
    <reaction evidence="10 12">
        <text>4-(phosphooxy)-L-threonine + 2-oxoglutarate = (R)-3-hydroxy-2-oxo-4-phosphooxybutanoate + L-glutamate</text>
        <dbReference type="Rhea" id="RHEA:16573"/>
        <dbReference type="ChEBI" id="CHEBI:16810"/>
        <dbReference type="ChEBI" id="CHEBI:29985"/>
        <dbReference type="ChEBI" id="CHEBI:58452"/>
        <dbReference type="ChEBI" id="CHEBI:58538"/>
        <dbReference type="EC" id="2.6.1.52"/>
    </reaction>
</comment>
<dbReference type="EMBL" id="CP013920">
    <property type="protein sequence ID" value="AMA65125.1"/>
    <property type="molecule type" value="Genomic_DNA"/>
</dbReference>
<dbReference type="AlphaFoldDB" id="A0A0X9VJE4"/>
<comment type="catalytic activity">
    <reaction evidence="11 12 13">
        <text>O-phospho-L-serine + 2-oxoglutarate = 3-phosphooxypyruvate + L-glutamate</text>
        <dbReference type="Rhea" id="RHEA:14329"/>
        <dbReference type="ChEBI" id="CHEBI:16810"/>
        <dbReference type="ChEBI" id="CHEBI:18110"/>
        <dbReference type="ChEBI" id="CHEBI:29985"/>
        <dbReference type="ChEBI" id="CHEBI:57524"/>
        <dbReference type="EC" id="2.6.1.52"/>
    </reaction>
</comment>
<dbReference type="SUPFAM" id="SSF53383">
    <property type="entry name" value="PLP-dependent transferases"/>
    <property type="match status" value="1"/>
</dbReference>
<evidence type="ECO:0000256" key="8">
    <source>
        <dbReference type="ARBA" id="ARBA00023096"/>
    </source>
</evidence>
<dbReference type="KEGG" id="asy:AUT07_00571"/>
<dbReference type="FunFam" id="3.90.1150.10:FF:000006">
    <property type="entry name" value="Phosphoserine aminotransferase"/>
    <property type="match status" value="1"/>
</dbReference>